<evidence type="ECO:0000256" key="1">
    <source>
        <dbReference type="SAM" id="Phobius"/>
    </source>
</evidence>
<keyword evidence="1" id="KW-0812">Transmembrane</keyword>
<organism evidence="2">
    <name type="scientific">Brachyrhynchus hsiaoi</name>
    <dbReference type="NCBI Taxonomy" id="928820"/>
    <lineage>
        <taxon>Eukaryota</taxon>
        <taxon>Metazoa</taxon>
        <taxon>Ecdysozoa</taxon>
        <taxon>Arthropoda</taxon>
        <taxon>Hexapoda</taxon>
        <taxon>Insecta</taxon>
        <taxon>Pterygota</taxon>
        <taxon>Neoptera</taxon>
        <taxon>Paraneoptera</taxon>
        <taxon>Hemiptera</taxon>
        <taxon>Heteroptera</taxon>
        <taxon>Panheteroptera</taxon>
        <taxon>Pentatomomorpha</taxon>
        <taxon>Aradoidea</taxon>
        <taxon>Aradidae</taxon>
        <taxon>Mezirinae</taxon>
        <taxon>Brachyrhynchus</taxon>
    </lineage>
</organism>
<reference evidence="2" key="1">
    <citation type="journal article" date="2016" name="Mitochondrial DNA">
        <title>Complete mitochondrial genome of the flat bug Brachyrhynchus hsiaoi (Hemiptera: Aradidae).</title>
        <authorList>
            <person name="Li H."/>
            <person name="Shi A."/>
            <person name="Song F."/>
            <person name="Cai W."/>
        </authorList>
    </citation>
    <scope>NUCLEOTIDE SEQUENCE</scope>
</reference>
<name>A0A059P0N5_9HEMI</name>
<dbReference type="GeneID" id="17427318"/>
<feature type="transmembrane region" description="Helical" evidence="1">
    <location>
        <begin position="76"/>
        <end position="97"/>
    </location>
</feature>
<keyword evidence="1" id="KW-1133">Transmembrane helix</keyword>
<accession>A0A059P0N5</accession>
<dbReference type="CTD" id="4541"/>
<keyword evidence="2" id="KW-0496">Mitochondrion</keyword>
<proteinExistence type="predicted"/>
<sequence length="151" mass="17198">MKLIMSILMTTSMMMSMTKTPISKGGTLVLATFSVALMMGYIMSTFMFSYIFIIIMMSGMMVMFMYMAVIMSNNKFKLSITMVLTMVMSMLMCMLINEPQEPSTQNEENHLLVNLVLNWQITMMVVILLLFIMIVTVNMITTNSGPLRMKS</sequence>
<protein>
    <submittedName>
        <fullName evidence="2">NADH dehydrogenase subunit 6</fullName>
    </submittedName>
</protein>
<evidence type="ECO:0000313" key="2">
    <source>
        <dbReference type="EMBL" id="ADQ64016.1"/>
    </source>
</evidence>
<geneLocation type="mitochondrion" evidence="2"/>
<dbReference type="RefSeq" id="YP_008757553.1">
    <property type="nucleotide sequence ID" value="NC_022670.1"/>
</dbReference>
<feature type="transmembrane region" description="Helical" evidence="1">
    <location>
        <begin position="48"/>
        <end position="69"/>
    </location>
</feature>
<feature type="transmembrane region" description="Helical" evidence="1">
    <location>
        <begin position="117"/>
        <end position="140"/>
    </location>
</feature>
<dbReference type="EMBL" id="HQ441232">
    <property type="protein sequence ID" value="ADQ64016.1"/>
    <property type="molecule type" value="Genomic_DNA"/>
</dbReference>
<keyword evidence="1" id="KW-0472">Membrane</keyword>
<dbReference type="AlphaFoldDB" id="A0A059P0N5"/>
<gene>
    <name evidence="2" type="primary">ND6</name>
</gene>